<dbReference type="Proteomes" id="UP001305928">
    <property type="component" value="Chromosome"/>
</dbReference>
<sequence>MKYRPADEHDIAAVTEVHLAAFPGFFLTSLGTRFLGEMYRGFLLHPSGILLVAEEAGKVMGFAAGTSAPASFFSELRRQRFLSFFCYAIPALFRNPKVVFNKLLKAVFYRGDKPTGLEGGALLSSIGVSPNVVGKSVGQELLTRFEHEALLRGQSFVYLTTDEVGNDRVNAFYRKNGYVVESRFSQHAGRAMFRYVKYI</sequence>
<keyword evidence="3" id="KW-1185">Reference proteome</keyword>
<dbReference type="SUPFAM" id="SSF55729">
    <property type="entry name" value="Acyl-CoA N-acyltransferases (Nat)"/>
    <property type="match status" value="1"/>
</dbReference>
<accession>A0ABZ0PZY6</accession>
<dbReference type="PROSITE" id="PS51186">
    <property type="entry name" value="GNAT"/>
    <property type="match status" value="1"/>
</dbReference>
<dbReference type="InterPro" id="IPR000182">
    <property type="entry name" value="GNAT_dom"/>
</dbReference>
<reference evidence="2 3" key="1">
    <citation type="submission" date="2023-11" db="EMBL/GenBank/DDBJ databases">
        <title>Complete genome of Pseudomonas benzenivorans BA3361.</title>
        <authorList>
            <person name="Shin S.Y."/>
            <person name="Song J."/>
            <person name="Kang H."/>
        </authorList>
    </citation>
    <scope>NUCLEOTIDE SEQUENCE [LARGE SCALE GENOMIC DNA]</scope>
    <source>
        <strain evidence="2 3">HNIBRBA3361</strain>
    </source>
</reference>
<feature type="domain" description="N-acetyltransferase" evidence="1">
    <location>
        <begin position="1"/>
        <end position="199"/>
    </location>
</feature>
<dbReference type="InterPro" id="IPR016181">
    <property type="entry name" value="Acyl_CoA_acyltransferase"/>
</dbReference>
<dbReference type="Pfam" id="PF00583">
    <property type="entry name" value="Acetyltransf_1"/>
    <property type="match status" value="1"/>
</dbReference>
<dbReference type="Gene3D" id="3.40.630.30">
    <property type="match status" value="1"/>
</dbReference>
<dbReference type="EMBL" id="CP137892">
    <property type="protein sequence ID" value="WPC06780.1"/>
    <property type="molecule type" value="Genomic_DNA"/>
</dbReference>
<evidence type="ECO:0000313" key="2">
    <source>
        <dbReference type="EMBL" id="WPC06780.1"/>
    </source>
</evidence>
<gene>
    <name evidence="2" type="ORF">SBP02_08550</name>
</gene>
<organism evidence="2 3">
    <name type="scientific">Pseudomonas benzenivorans</name>
    <dbReference type="NCBI Taxonomy" id="556533"/>
    <lineage>
        <taxon>Bacteria</taxon>
        <taxon>Pseudomonadati</taxon>
        <taxon>Pseudomonadota</taxon>
        <taxon>Gammaproteobacteria</taxon>
        <taxon>Pseudomonadales</taxon>
        <taxon>Pseudomonadaceae</taxon>
        <taxon>Pseudomonas</taxon>
    </lineage>
</organism>
<protein>
    <submittedName>
        <fullName evidence="2">GNAT family N-acetyltransferase</fullName>
    </submittedName>
</protein>
<name>A0ABZ0PZY6_9PSED</name>
<proteinExistence type="predicted"/>
<evidence type="ECO:0000313" key="3">
    <source>
        <dbReference type="Proteomes" id="UP001305928"/>
    </source>
</evidence>
<dbReference type="RefSeq" id="WP_318645958.1">
    <property type="nucleotide sequence ID" value="NZ_CP137892.1"/>
</dbReference>
<evidence type="ECO:0000259" key="1">
    <source>
        <dbReference type="PROSITE" id="PS51186"/>
    </source>
</evidence>